<sequence length="127" mass="13777">MKFFQYLAVLALTTGVYADCRIDGNDPNCCWGGDQGSDACARQNGYIGCINGAEDGNFCMNMGIPNSKCVSVSYLPVTRQISLHILNNPYTNPTDYQDADCCDTRTGFGKPCPKGKNRCDDDSGCPH</sequence>
<name>A0ACC3YFF1_COLTU</name>
<comment type="caution">
    <text evidence="1">The sequence shown here is derived from an EMBL/GenBank/DDBJ whole genome shotgun (WGS) entry which is preliminary data.</text>
</comment>
<gene>
    <name evidence="1" type="ORF">CTRU02_214666</name>
</gene>
<dbReference type="Proteomes" id="UP000805649">
    <property type="component" value="Unassembled WGS sequence"/>
</dbReference>
<evidence type="ECO:0000313" key="2">
    <source>
        <dbReference type="Proteomes" id="UP000805649"/>
    </source>
</evidence>
<protein>
    <submittedName>
        <fullName evidence="1">Uncharacterized protein</fullName>
    </submittedName>
</protein>
<keyword evidence="2" id="KW-1185">Reference proteome</keyword>
<evidence type="ECO:0000313" key="1">
    <source>
        <dbReference type="EMBL" id="KAL0930591.1"/>
    </source>
</evidence>
<reference evidence="1 2" key="1">
    <citation type="journal article" date="2020" name="Phytopathology">
        <title>Genome Sequence Resources of Colletotrichum truncatum, C. plurivorum, C. musicola, and C. sojae: Four Species Pathogenic to Soybean (Glycine max).</title>
        <authorList>
            <person name="Rogerio F."/>
            <person name="Boufleur T.R."/>
            <person name="Ciampi-Guillardi M."/>
            <person name="Sukno S.A."/>
            <person name="Thon M.R."/>
            <person name="Massola Junior N.S."/>
            <person name="Baroncelli R."/>
        </authorList>
    </citation>
    <scope>NUCLEOTIDE SEQUENCE [LARGE SCALE GENOMIC DNA]</scope>
    <source>
        <strain evidence="1 2">CMES1059</strain>
    </source>
</reference>
<proteinExistence type="predicted"/>
<organism evidence="1 2">
    <name type="scientific">Colletotrichum truncatum</name>
    <name type="common">Anthracnose fungus</name>
    <name type="synonym">Colletotrichum capsici</name>
    <dbReference type="NCBI Taxonomy" id="5467"/>
    <lineage>
        <taxon>Eukaryota</taxon>
        <taxon>Fungi</taxon>
        <taxon>Dikarya</taxon>
        <taxon>Ascomycota</taxon>
        <taxon>Pezizomycotina</taxon>
        <taxon>Sordariomycetes</taxon>
        <taxon>Hypocreomycetidae</taxon>
        <taxon>Glomerellales</taxon>
        <taxon>Glomerellaceae</taxon>
        <taxon>Colletotrichum</taxon>
        <taxon>Colletotrichum truncatum species complex</taxon>
    </lineage>
</organism>
<accession>A0ACC3YFF1</accession>
<dbReference type="EMBL" id="VUJX02000011">
    <property type="protein sequence ID" value="KAL0930591.1"/>
    <property type="molecule type" value="Genomic_DNA"/>
</dbReference>